<protein>
    <submittedName>
        <fullName evidence="1">Uncharacterized protein</fullName>
    </submittedName>
</protein>
<evidence type="ECO:0000313" key="1">
    <source>
        <dbReference type="EMBL" id="MYY64159.1"/>
    </source>
</evidence>
<comment type="caution">
    <text evidence="1">The sequence shown here is derived from an EMBL/GenBank/DDBJ whole genome shotgun (WGS) entry which is preliminary data.</text>
</comment>
<accession>A0A6N9IPH0</accession>
<name>A0A6N9IPH0_9LACO</name>
<dbReference type="AlphaFoldDB" id="A0A6N9IPH0"/>
<evidence type="ECO:0000313" key="2">
    <source>
        <dbReference type="Proteomes" id="UP000471678"/>
    </source>
</evidence>
<dbReference type="RefSeq" id="WP_161022197.1">
    <property type="nucleotide sequence ID" value="NZ_VSUB01000001.1"/>
</dbReference>
<dbReference type="EMBL" id="VSUB01000001">
    <property type="protein sequence ID" value="MYY64159.1"/>
    <property type="molecule type" value="Genomic_DNA"/>
</dbReference>
<organism evidence="1 2">
    <name type="scientific">Ligilactobacillus salivarius</name>
    <dbReference type="NCBI Taxonomy" id="1624"/>
    <lineage>
        <taxon>Bacteria</taxon>
        <taxon>Bacillati</taxon>
        <taxon>Bacillota</taxon>
        <taxon>Bacilli</taxon>
        <taxon>Lactobacillales</taxon>
        <taxon>Lactobacillaceae</taxon>
        <taxon>Ligilactobacillus</taxon>
    </lineage>
</organism>
<sequence>MRFDTLVDFISEGKKRYIPEQGYSTGTELVTSRMANVTDLGTNRSVQLFGDVDTSRKVIRLMVPVGTNWSYCKIEDKKYRQVTTTNALKGHSMIVGEYHG</sequence>
<gene>
    <name evidence="1" type="ORF">FYL25_01690</name>
</gene>
<dbReference type="Proteomes" id="UP000471678">
    <property type="component" value="Unassembled WGS sequence"/>
</dbReference>
<reference evidence="1 2" key="1">
    <citation type="journal article" date="2020" name="Food Funct.">
        <title>Screening of Lactobacillus salivarius strains from the feces of Chinese populations and the evaluation of their effects against intestinal inflammation in mice.</title>
        <authorList>
            <person name="Zhai Q."/>
            <person name="Shen X."/>
            <person name="Cen S."/>
            <person name="Zhang C."/>
            <person name="Tian F."/>
            <person name="Zhao J."/>
            <person name="Zhang H."/>
            <person name="Xue Y."/>
            <person name="Chen W."/>
        </authorList>
    </citation>
    <scope>NUCLEOTIDE SEQUENCE [LARGE SCALE GENOMIC DNA]</scope>
    <source>
        <strain evidence="1 2">FYNDL5_1.scaf</strain>
    </source>
</reference>
<proteinExistence type="predicted"/>